<dbReference type="AlphaFoldDB" id="A0A1Y6FH19"/>
<keyword evidence="2" id="KW-1185">Reference proteome</keyword>
<evidence type="ECO:0000313" key="2">
    <source>
        <dbReference type="Proteomes" id="UP000194420"/>
    </source>
</evidence>
<sequence>MWETLLIAIVGGLLATLGQVATPIVNHVLSKKIKSEERKRDQALQALEALAELDAYVQAMININAWGHDIAPPSSPAWKIRTTVGMHFPDLDAEILQFNLSLVELEKWTIDAGLRRLHGKIDQIKDDFLSAYQPWYLARNSLEDRLVGIAREWDGKA</sequence>
<evidence type="ECO:0000313" key="1">
    <source>
        <dbReference type="EMBL" id="SMQ74288.1"/>
    </source>
</evidence>
<reference evidence="2" key="1">
    <citation type="submission" date="2017-04" db="EMBL/GenBank/DDBJ databases">
        <authorList>
            <person name="Varghese N."/>
            <person name="Submissions S."/>
        </authorList>
    </citation>
    <scope>NUCLEOTIDE SEQUENCE [LARGE SCALE GENOMIC DNA]</scope>
</reference>
<accession>A0A1Y6FH19</accession>
<dbReference type="Proteomes" id="UP000194420">
    <property type="component" value="Unassembled WGS sequence"/>
</dbReference>
<dbReference type="OrthoDB" id="32516at2"/>
<gene>
    <name evidence="1" type="ORF">SAMN06297468_2519</name>
</gene>
<protein>
    <submittedName>
        <fullName evidence="1">Uncharacterized protein</fullName>
    </submittedName>
</protein>
<proteinExistence type="predicted"/>
<name>A0A1Y6FH19_9SPHN</name>
<organism evidence="1 2">
    <name type="scientific">Altererythrobacter xiamenensis</name>
    <dbReference type="NCBI Taxonomy" id="1316679"/>
    <lineage>
        <taxon>Bacteria</taxon>
        <taxon>Pseudomonadati</taxon>
        <taxon>Pseudomonadota</taxon>
        <taxon>Alphaproteobacteria</taxon>
        <taxon>Sphingomonadales</taxon>
        <taxon>Erythrobacteraceae</taxon>
        <taxon>Altererythrobacter</taxon>
    </lineage>
</organism>
<dbReference type="RefSeq" id="WP_086438390.1">
    <property type="nucleotide sequence ID" value="NZ_FXWG01000003.1"/>
</dbReference>
<dbReference type="EMBL" id="FXWG01000003">
    <property type="protein sequence ID" value="SMQ74288.1"/>
    <property type="molecule type" value="Genomic_DNA"/>
</dbReference>